<feature type="domain" description="TNase-like" evidence="4">
    <location>
        <begin position="37"/>
        <end position="156"/>
    </location>
</feature>
<evidence type="ECO:0000313" key="5">
    <source>
        <dbReference type="EMBL" id="PIP62151.1"/>
    </source>
</evidence>
<evidence type="ECO:0000256" key="3">
    <source>
        <dbReference type="ARBA" id="ARBA00022801"/>
    </source>
</evidence>
<dbReference type="InterPro" id="IPR035437">
    <property type="entry name" value="SNase_OB-fold_sf"/>
</dbReference>
<dbReference type="InterPro" id="IPR016071">
    <property type="entry name" value="Staphylococal_nuclease_OB-fold"/>
</dbReference>
<reference evidence="5 6" key="1">
    <citation type="submission" date="2017-09" db="EMBL/GenBank/DDBJ databases">
        <title>Depth-based differentiation of microbial function through sediment-hosted aquifers and enrichment of novel symbionts in the deep terrestrial subsurface.</title>
        <authorList>
            <person name="Probst A.J."/>
            <person name="Ladd B."/>
            <person name="Jarett J.K."/>
            <person name="Geller-Mcgrath D.E."/>
            <person name="Sieber C.M."/>
            <person name="Emerson J.B."/>
            <person name="Anantharaman K."/>
            <person name="Thomas B.C."/>
            <person name="Malmstrom R."/>
            <person name="Stieglmeier M."/>
            <person name="Klingl A."/>
            <person name="Woyke T."/>
            <person name="Ryan C.M."/>
            <person name="Banfield J.F."/>
        </authorList>
    </citation>
    <scope>NUCLEOTIDE SEQUENCE [LARGE SCALE GENOMIC DNA]</scope>
    <source>
        <strain evidence="5">CG22_combo_CG10-13_8_21_14_all_38_20</strain>
    </source>
</reference>
<evidence type="ECO:0000313" key="6">
    <source>
        <dbReference type="Proteomes" id="UP000231246"/>
    </source>
</evidence>
<keyword evidence="3" id="KW-0378">Hydrolase</keyword>
<dbReference type="Gene3D" id="2.40.50.90">
    <property type="match status" value="1"/>
</dbReference>
<dbReference type="Proteomes" id="UP000231246">
    <property type="component" value="Unassembled WGS sequence"/>
</dbReference>
<sequence length="221" mass="24926">MKRFIGKPNVLVLSLTLIGSLLFNVFLLKNLQKVDSSKKIFEVIQVMDGDSVMVTGNFQLRLGGVEAPEKDNCYAEESKGFLEDLVLNKEVEIETFTEDAYNRPVGYLYLDGELVNQKLLESGYARYGSRGAGRHKEVLLKVAHEAEAESRGLYGECTSMTPKNKNCAIKGNINRDTKVRDYHLPECRHYNLTIVQEDRGEGWFCSEEEAIKAGYKKSPTC</sequence>
<dbReference type="SMART" id="SM00318">
    <property type="entry name" value="SNc"/>
    <property type="match status" value="1"/>
</dbReference>
<protein>
    <recommendedName>
        <fullName evidence="4">TNase-like domain-containing protein</fullName>
    </recommendedName>
</protein>
<dbReference type="AlphaFoldDB" id="A0A2H0BX12"/>
<dbReference type="EMBL" id="PCTA01000003">
    <property type="protein sequence ID" value="PIP62151.1"/>
    <property type="molecule type" value="Genomic_DNA"/>
</dbReference>
<name>A0A2H0BX12_9BACT</name>
<gene>
    <name evidence="5" type="ORF">COW99_00500</name>
</gene>
<dbReference type="GO" id="GO:0004519">
    <property type="term" value="F:endonuclease activity"/>
    <property type="evidence" value="ECO:0007669"/>
    <property type="project" value="UniProtKB-KW"/>
</dbReference>
<dbReference type="PANTHER" id="PTHR12302">
    <property type="entry name" value="EBNA2 BINDING PROTEIN P100"/>
    <property type="match status" value="1"/>
</dbReference>
<dbReference type="PANTHER" id="PTHR12302:SF3">
    <property type="entry name" value="SERINE_THREONINE-PROTEIN KINASE 31"/>
    <property type="match status" value="1"/>
</dbReference>
<dbReference type="GO" id="GO:0016787">
    <property type="term" value="F:hydrolase activity"/>
    <property type="evidence" value="ECO:0007669"/>
    <property type="project" value="UniProtKB-KW"/>
</dbReference>
<evidence type="ECO:0000259" key="4">
    <source>
        <dbReference type="PROSITE" id="PS50830"/>
    </source>
</evidence>
<dbReference type="SUPFAM" id="SSF50199">
    <property type="entry name" value="Staphylococcal nuclease"/>
    <property type="match status" value="1"/>
</dbReference>
<dbReference type="Pfam" id="PF00565">
    <property type="entry name" value="SNase"/>
    <property type="match status" value="1"/>
</dbReference>
<dbReference type="PROSITE" id="PS50830">
    <property type="entry name" value="TNASE_3"/>
    <property type="match status" value="1"/>
</dbReference>
<evidence type="ECO:0000256" key="1">
    <source>
        <dbReference type="ARBA" id="ARBA00022722"/>
    </source>
</evidence>
<accession>A0A2H0BX12</accession>
<evidence type="ECO:0000256" key="2">
    <source>
        <dbReference type="ARBA" id="ARBA00022759"/>
    </source>
</evidence>
<keyword evidence="1" id="KW-0540">Nuclease</keyword>
<comment type="caution">
    <text evidence="5">The sequence shown here is derived from an EMBL/GenBank/DDBJ whole genome shotgun (WGS) entry which is preliminary data.</text>
</comment>
<proteinExistence type="predicted"/>
<organism evidence="5 6">
    <name type="scientific">Candidatus Roizmanbacteria bacterium CG22_combo_CG10-13_8_21_14_all_38_20</name>
    <dbReference type="NCBI Taxonomy" id="1974862"/>
    <lineage>
        <taxon>Bacteria</taxon>
        <taxon>Candidatus Roizmaniibacteriota</taxon>
    </lineage>
</organism>
<keyword evidence="2" id="KW-0255">Endonuclease</keyword>